<feature type="chain" id="PRO_5045178272" evidence="11">
    <location>
        <begin position="29"/>
        <end position="384"/>
    </location>
</feature>
<keyword evidence="4 10" id="KW-1133">Transmembrane helix</keyword>
<feature type="transmembrane region" description="Helical" evidence="10">
    <location>
        <begin position="134"/>
        <end position="153"/>
    </location>
</feature>
<evidence type="ECO:0000313" key="15">
    <source>
        <dbReference type="Proteomes" id="UP001460888"/>
    </source>
</evidence>
<dbReference type="InterPro" id="IPR001320">
    <property type="entry name" value="Iontro_rcpt_C"/>
</dbReference>
<keyword evidence="7" id="KW-0675">Receptor</keyword>
<dbReference type="Gene3D" id="1.10.287.70">
    <property type="match status" value="1"/>
</dbReference>
<dbReference type="SUPFAM" id="SSF53850">
    <property type="entry name" value="Periplasmic binding protein-like II"/>
    <property type="match status" value="1"/>
</dbReference>
<feature type="transmembrane region" description="Helical" evidence="10">
    <location>
        <begin position="165"/>
        <end position="185"/>
    </location>
</feature>
<dbReference type="InterPro" id="IPR001638">
    <property type="entry name" value="Solute-binding_3/MltF_N"/>
</dbReference>
<keyword evidence="3 10" id="KW-0812">Transmembrane</keyword>
<evidence type="ECO:0000259" key="12">
    <source>
        <dbReference type="SMART" id="SM00062"/>
    </source>
</evidence>
<protein>
    <submittedName>
        <fullName evidence="14">Amino acid ABC transporter substrate-binding protein/signal transduction system</fullName>
    </submittedName>
</protein>
<keyword evidence="2" id="KW-0813">Transport</keyword>
<evidence type="ECO:0000256" key="8">
    <source>
        <dbReference type="ARBA" id="ARBA00023180"/>
    </source>
</evidence>
<evidence type="ECO:0000256" key="10">
    <source>
        <dbReference type="SAM" id="Phobius"/>
    </source>
</evidence>
<sequence length="384" mass="40681">MNNIFSFKTLAAFALCALLAMAASPVWAQQDAADAQAASDDSVSAAMPAGERGANLVVGTKAAPPFVVENEAGEFSGISIQLWEAVAERLGVEFSYAPSDLSGLFTGLGDGTLDLSVAALTVTAPREANIDFSYPFYSTGLAIAVPSTGSAVWATISRFFSWQFFTALAALTLVLLGVGVAIWFFERRSNAEEFGGTTAQGLGSGFWWAAVTMTTVGYGDKAPKTLGGKLIGLVWMFAAIIIISSFTAAIATSLTVDRLASGINGVQDLGNARVVTVEGSAAADSLRDRGIAFSTRTELEEGLADLADERVDAVVYDAPLLNFRVLNEYAGTLEVLPSVFDRQDYAFALPQGSDLREPINRAILEYLASDAWRDTLTEYLGKQP</sequence>
<evidence type="ECO:0000256" key="5">
    <source>
        <dbReference type="ARBA" id="ARBA00023065"/>
    </source>
</evidence>
<comment type="subcellular location">
    <subcellularLocation>
        <location evidence="1">Membrane</location>
        <topology evidence="1">Multi-pass membrane protein</topology>
    </subcellularLocation>
</comment>
<feature type="transmembrane region" description="Helical" evidence="10">
    <location>
        <begin position="197"/>
        <end position="218"/>
    </location>
</feature>
<dbReference type="PANTHER" id="PTHR18966">
    <property type="entry name" value="IONOTROPIC GLUTAMATE RECEPTOR"/>
    <property type="match status" value="1"/>
</dbReference>
<dbReference type="SMART" id="SM00062">
    <property type="entry name" value="PBPb"/>
    <property type="match status" value="1"/>
</dbReference>
<gene>
    <name evidence="14" type="ORF">SADO_09197</name>
</gene>
<dbReference type="Gene3D" id="3.40.190.10">
    <property type="entry name" value="Periplasmic binding protein-like II"/>
    <property type="match status" value="2"/>
</dbReference>
<evidence type="ECO:0000256" key="6">
    <source>
        <dbReference type="ARBA" id="ARBA00023136"/>
    </source>
</evidence>
<evidence type="ECO:0000313" key="14">
    <source>
        <dbReference type="EMBL" id="MES1929422.1"/>
    </source>
</evidence>
<dbReference type="Pfam" id="PF00497">
    <property type="entry name" value="SBP_bac_3"/>
    <property type="match status" value="1"/>
</dbReference>
<dbReference type="EMBL" id="APND01000002">
    <property type="protein sequence ID" value="MES1929422.1"/>
    <property type="molecule type" value="Genomic_DNA"/>
</dbReference>
<accession>A0ABV2B0J1</accession>
<dbReference type="SMART" id="SM00079">
    <property type="entry name" value="PBPe"/>
    <property type="match status" value="1"/>
</dbReference>
<feature type="transmembrane region" description="Helical" evidence="10">
    <location>
        <begin position="230"/>
        <end position="251"/>
    </location>
</feature>
<keyword evidence="9" id="KW-0407">Ion channel</keyword>
<keyword evidence="11" id="KW-0732">Signal</keyword>
<evidence type="ECO:0000256" key="9">
    <source>
        <dbReference type="ARBA" id="ARBA00023303"/>
    </source>
</evidence>
<comment type="caution">
    <text evidence="14">The sequence shown here is derived from an EMBL/GenBank/DDBJ whole genome shotgun (WGS) entry which is preliminary data.</text>
</comment>
<keyword evidence="15" id="KW-1185">Reference proteome</keyword>
<feature type="domain" description="Solute-binding protein family 3/N-terminal" evidence="12">
    <location>
        <begin position="55"/>
        <end position="383"/>
    </location>
</feature>
<dbReference type="RefSeq" id="WP_353110910.1">
    <property type="nucleotide sequence ID" value="NZ_APND01000002.1"/>
</dbReference>
<name>A0ABV2B0J1_9GAMM</name>
<dbReference type="Pfam" id="PF00060">
    <property type="entry name" value="Lig_chan"/>
    <property type="match status" value="1"/>
</dbReference>
<evidence type="ECO:0000256" key="3">
    <source>
        <dbReference type="ARBA" id="ARBA00022692"/>
    </source>
</evidence>
<evidence type="ECO:0000256" key="4">
    <source>
        <dbReference type="ARBA" id="ARBA00022989"/>
    </source>
</evidence>
<keyword evidence="6 10" id="KW-0472">Membrane</keyword>
<evidence type="ECO:0000256" key="7">
    <source>
        <dbReference type="ARBA" id="ARBA00023170"/>
    </source>
</evidence>
<evidence type="ECO:0000256" key="1">
    <source>
        <dbReference type="ARBA" id="ARBA00004141"/>
    </source>
</evidence>
<keyword evidence="5" id="KW-0406">Ion transport</keyword>
<dbReference type="Proteomes" id="UP001460888">
    <property type="component" value="Unassembled WGS sequence"/>
</dbReference>
<organism evidence="14 15">
    <name type="scientific">Salinisphaera dokdonensis CL-ES53</name>
    <dbReference type="NCBI Taxonomy" id="1304272"/>
    <lineage>
        <taxon>Bacteria</taxon>
        <taxon>Pseudomonadati</taxon>
        <taxon>Pseudomonadota</taxon>
        <taxon>Gammaproteobacteria</taxon>
        <taxon>Salinisphaerales</taxon>
        <taxon>Salinisphaeraceae</taxon>
        <taxon>Salinisphaera</taxon>
    </lineage>
</organism>
<dbReference type="PRINTS" id="PR00169">
    <property type="entry name" value="KCHANNEL"/>
</dbReference>
<dbReference type="InterPro" id="IPR015683">
    <property type="entry name" value="Ionotropic_Glu_rcpt"/>
</dbReference>
<dbReference type="SUPFAM" id="SSF81324">
    <property type="entry name" value="Voltage-gated potassium channels"/>
    <property type="match status" value="1"/>
</dbReference>
<keyword evidence="8" id="KW-0325">Glycoprotein</keyword>
<evidence type="ECO:0000259" key="13">
    <source>
        <dbReference type="SMART" id="SM00079"/>
    </source>
</evidence>
<proteinExistence type="predicted"/>
<reference evidence="14 15" key="1">
    <citation type="submission" date="2013-03" db="EMBL/GenBank/DDBJ databases">
        <title>Salinisphaera dokdonensis CL-ES53 Genome Sequencing.</title>
        <authorList>
            <person name="Li C."/>
            <person name="Lai Q."/>
            <person name="Shao Z."/>
        </authorList>
    </citation>
    <scope>NUCLEOTIDE SEQUENCE [LARGE SCALE GENOMIC DNA]</scope>
    <source>
        <strain evidence="14 15">CL-ES53</strain>
    </source>
</reference>
<evidence type="ECO:0000256" key="2">
    <source>
        <dbReference type="ARBA" id="ARBA00022448"/>
    </source>
</evidence>
<feature type="domain" description="Ionotropic glutamate receptor C-terminal" evidence="13">
    <location>
        <begin position="55"/>
        <end position="374"/>
    </location>
</feature>
<feature type="signal peptide" evidence="11">
    <location>
        <begin position="1"/>
        <end position="28"/>
    </location>
</feature>
<evidence type="ECO:0000256" key="11">
    <source>
        <dbReference type="SAM" id="SignalP"/>
    </source>
</evidence>